<name>A0AAV9ZRD6_9AGAR</name>
<feature type="compositionally biased region" description="Basic residues" evidence="1">
    <location>
        <begin position="531"/>
        <end position="541"/>
    </location>
</feature>
<organism evidence="2 3">
    <name type="scientific">Favolaschia claudopus</name>
    <dbReference type="NCBI Taxonomy" id="2862362"/>
    <lineage>
        <taxon>Eukaryota</taxon>
        <taxon>Fungi</taxon>
        <taxon>Dikarya</taxon>
        <taxon>Basidiomycota</taxon>
        <taxon>Agaricomycotina</taxon>
        <taxon>Agaricomycetes</taxon>
        <taxon>Agaricomycetidae</taxon>
        <taxon>Agaricales</taxon>
        <taxon>Marasmiineae</taxon>
        <taxon>Mycenaceae</taxon>
        <taxon>Favolaschia</taxon>
    </lineage>
</organism>
<feature type="compositionally biased region" description="Acidic residues" evidence="1">
    <location>
        <begin position="385"/>
        <end position="398"/>
    </location>
</feature>
<comment type="caution">
    <text evidence="2">The sequence shown here is derived from an EMBL/GenBank/DDBJ whole genome shotgun (WGS) entry which is preliminary data.</text>
</comment>
<feature type="region of interest" description="Disordered" evidence="1">
    <location>
        <begin position="361"/>
        <end position="400"/>
    </location>
</feature>
<feature type="region of interest" description="Disordered" evidence="1">
    <location>
        <begin position="525"/>
        <end position="561"/>
    </location>
</feature>
<feature type="compositionally biased region" description="Polar residues" evidence="1">
    <location>
        <begin position="100"/>
        <end position="112"/>
    </location>
</feature>
<accession>A0AAV9ZRD6</accession>
<keyword evidence="3" id="KW-1185">Reference proteome</keyword>
<dbReference type="Proteomes" id="UP001362999">
    <property type="component" value="Unassembled WGS sequence"/>
</dbReference>
<feature type="region of interest" description="Disordered" evidence="1">
    <location>
        <begin position="58"/>
        <end position="317"/>
    </location>
</feature>
<feature type="compositionally biased region" description="Basic and acidic residues" evidence="1">
    <location>
        <begin position="278"/>
        <end position="291"/>
    </location>
</feature>
<evidence type="ECO:0000313" key="2">
    <source>
        <dbReference type="EMBL" id="KAK6988656.1"/>
    </source>
</evidence>
<evidence type="ECO:0000256" key="1">
    <source>
        <dbReference type="SAM" id="MobiDB-lite"/>
    </source>
</evidence>
<reference evidence="2 3" key="1">
    <citation type="journal article" date="2024" name="J Genomics">
        <title>Draft genome sequencing and assembly of Favolaschia claudopus CIRM-BRFM 2984 isolated from oak limbs.</title>
        <authorList>
            <person name="Navarro D."/>
            <person name="Drula E."/>
            <person name="Chaduli D."/>
            <person name="Cazenave R."/>
            <person name="Ahrendt S."/>
            <person name="Wang J."/>
            <person name="Lipzen A."/>
            <person name="Daum C."/>
            <person name="Barry K."/>
            <person name="Grigoriev I.V."/>
            <person name="Favel A."/>
            <person name="Rosso M.N."/>
            <person name="Martin F."/>
        </authorList>
    </citation>
    <scope>NUCLEOTIDE SEQUENCE [LARGE SCALE GENOMIC DNA]</scope>
    <source>
        <strain evidence="2 3">CIRM-BRFM 2984</strain>
    </source>
</reference>
<feature type="compositionally biased region" description="Polar residues" evidence="1">
    <location>
        <begin position="303"/>
        <end position="316"/>
    </location>
</feature>
<gene>
    <name evidence="2" type="ORF">R3P38DRAFT_2804438</name>
</gene>
<sequence length="866" mass="94112">MSDPNRFVSSKKRRYYWRPDFGGSWMGAPDDRVWVPGMDWPDGAPPPRDELDELSVLDTGPTPIVADMVNDQTTATQSSQVHPAPNHPSAPLYPAPSFPPQVSTQLPFQPQFGSLPVQNAFAPQNNPPPGYLGGSFFQGPSAPSGPPPAFSSAFSQISHLAPPPPQYNSLSRGFTAPPLANDAVLPVPARRARREEEAHRSSNDRRAGGDTNSARNDRMGNAAPRRANSPGPFGRREQQLEKSAPNDHRQSTGSSRGRNTQFDTRGHDIRGPTYAPRSRQDGGRGRNDNNRNRGANFSHPDQRSTAGSSHRQQNTRALARDEYESFLDDDNDGARLYSSRRHPRYRYDSWIPTIAEGRFVPNPSAAETTPRGYPILPPVSHDPGEESDYPSEGSDSEDTQLNKKKAAMIKERNRQAAAVANLAHGAVVPPAFTFPAPPSTGIFGRLSFDQVDDARVLLNWWAAGDASAYYMAIHLITYYAENPAASRPPGIVHLMSNQSTASSDFVYARTGQNISLARLRASAANTITRSDRRRAGRHRNSSRPDQSTTTGTSTGPSSVVDTDEVMPAAPAVSLASFQPSFLGTSPPTTAMPDAPAGLGPAASLADALDYMDRLQPSRWTPGVRLHDGTWPTASTPIRAAPLVDDVLASRFVLMIAPPESEGGAGGREAFIEMVLVGFSLWGLFERFVSRGQWVGASLPLERYPFDARTLNLSLALSWVHQHGISPETEGARALHSFAASWRNRHENTGNPTGVVFRSEPVDERSVLSWPDEAITSWSYLQHGQLRNGVRSDYPRIPHTNTPRVTLPPPAAPSAPTPPAATDDQELTGPTENGPNDPPMEVDEEAEPGEVSNDEDNAQPEGNDDKN</sequence>
<feature type="compositionally biased region" description="Polar residues" evidence="1">
    <location>
        <begin position="70"/>
        <end position="81"/>
    </location>
</feature>
<dbReference type="EMBL" id="JAWWNJ010000121">
    <property type="protein sequence ID" value="KAK6988656.1"/>
    <property type="molecule type" value="Genomic_DNA"/>
</dbReference>
<feature type="compositionally biased region" description="Acidic residues" evidence="1">
    <location>
        <begin position="839"/>
        <end position="857"/>
    </location>
</feature>
<dbReference type="AlphaFoldDB" id="A0AAV9ZRD6"/>
<evidence type="ECO:0000313" key="3">
    <source>
        <dbReference type="Proteomes" id="UP001362999"/>
    </source>
</evidence>
<protein>
    <submittedName>
        <fullName evidence="2">Uncharacterized protein</fullName>
    </submittedName>
</protein>
<proteinExistence type="predicted"/>
<feature type="compositionally biased region" description="Low complexity" evidence="1">
    <location>
        <begin position="547"/>
        <end position="560"/>
    </location>
</feature>
<feature type="compositionally biased region" description="Polar residues" evidence="1">
    <location>
        <begin position="251"/>
        <end position="263"/>
    </location>
</feature>
<feature type="compositionally biased region" description="Pro residues" evidence="1">
    <location>
        <begin position="85"/>
        <end position="99"/>
    </location>
</feature>
<feature type="compositionally biased region" description="Basic and acidic residues" evidence="1">
    <location>
        <begin position="193"/>
        <end position="208"/>
    </location>
</feature>
<feature type="region of interest" description="Disordered" evidence="1">
    <location>
        <begin position="790"/>
        <end position="866"/>
    </location>
</feature>
<feature type="compositionally biased region" description="Pro residues" evidence="1">
    <location>
        <begin position="805"/>
        <end position="818"/>
    </location>
</feature>
<feature type="compositionally biased region" description="Basic and acidic residues" evidence="1">
    <location>
        <begin position="234"/>
        <end position="250"/>
    </location>
</feature>